<feature type="domain" description="Sialate O-acetylesterase" evidence="4">
    <location>
        <begin position="232"/>
        <end position="487"/>
    </location>
</feature>
<keyword evidence="3" id="KW-0732">Signal</keyword>
<dbReference type="SUPFAM" id="SSF52266">
    <property type="entry name" value="SGNH hydrolase"/>
    <property type="match status" value="1"/>
</dbReference>
<keyword evidence="1" id="KW-0378">Hydrolase</keyword>
<dbReference type="InterPro" id="IPR005181">
    <property type="entry name" value="SASA"/>
</dbReference>
<reference evidence="5" key="1">
    <citation type="submission" date="2021-01" db="EMBL/GenBank/DDBJ databases">
        <authorList>
            <person name="Corre E."/>
            <person name="Pelletier E."/>
            <person name="Niang G."/>
            <person name="Scheremetjew M."/>
            <person name="Finn R."/>
            <person name="Kale V."/>
            <person name="Holt S."/>
            <person name="Cochrane G."/>
            <person name="Meng A."/>
            <person name="Brown T."/>
            <person name="Cohen L."/>
        </authorList>
    </citation>
    <scope>NUCLEOTIDE SEQUENCE</scope>
    <source>
        <strain evidence="5">CCMP219</strain>
    </source>
</reference>
<evidence type="ECO:0000313" key="5">
    <source>
        <dbReference type="EMBL" id="CAD8284913.1"/>
    </source>
</evidence>
<feature type="signal peptide" evidence="3">
    <location>
        <begin position="1"/>
        <end position="43"/>
    </location>
</feature>
<feature type="chain" id="PRO_5031086066" description="Sialate O-acetylesterase domain-containing protein" evidence="3">
    <location>
        <begin position="44"/>
        <end position="498"/>
    </location>
</feature>
<sequence length="498" mass="51989">MLAERAHRQMPADAALPLSASRRRQRAAVLLVWLLVVAACGTARQPCMAYASTSADGATAAGELATAPAQGGYAPLVHGMQTVIIDWSVLRRPAPGQGSQAGQPPYPLPLGPPPPSLPRPPLAPKPPSPPLPPPAPPAPPSPPPLPPGPPSPPAPPAPPPLPPGPPVPPLPPPALPSPPVPPPSLPPPLAPPALPAPPPSPQPPSPPWPPSPALPPSPEPPGAPVPPPGRSLDVWILAGASNMVGDNAGEPSPWPDEARPRPGKLLMFPWKQGEWVDAEPNMHLLSYGLQVHNSFGPGMCFGTELLSSGASSSVGLIPIALGGSTLAEDWVPNKLLYNYIVGVTKQAMAKAPAGAVLRGLVFMEGEGSALAKNNRLSTYLSFGWDSDFGRMMLGLRADLAALNPLLPVVLAVQRIAGRDRVFPFIAQVKQRQEGMALANMLRATMEEHEMYLQDFTEMFGPEVGKQAIHFTKTGTCDVGKALAQAYIDGRASLVDQPP</sequence>
<evidence type="ECO:0000259" key="4">
    <source>
        <dbReference type="Pfam" id="PF03629"/>
    </source>
</evidence>
<dbReference type="EMBL" id="HBEC01010807">
    <property type="protein sequence ID" value="CAD8284913.1"/>
    <property type="molecule type" value="Transcribed_RNA"/>
</dbReference>
<feature type="region of interest" description="Disordered" evidence="2">
    <location>
        <begin position="94"/>
        <end position="232"/>
    </location>
</feature>
<evidence type="ECO:0000256" key="2">
    <source>
        <dbReference type="SAM" id="MobiDB-lite"/>
    </source>
</evidence>
<feature type="compositionally biased region" description="Pro residues" evidence="2">
    <location>
        <begin position="104"/>
        <end position="229"/>
    </location>
</feature>
<evidence type="ECO:0000256" key="1">
    <source>
        <dbReference type="ARBA" id="ARBA00022801"/>
    </source>
</evidence>
<organism evidence="5">
    <name type="scientific">Chlamydomonas euryale</name>
    <dbReference type="NCBI Taxonomy" id="1486919"/>
    <lineage>
        <taxon>Eukaryota</taxon>
        <taxon>Viridiplantae</taxon>
        <taxon>Chlorophyta</taxon>
        <taxon>core chlorophytes</taxon>
        <taxon>Chlorophyceae</taxon>
        <taxon>CS clade</taxon>
        <taxon>Chlamydomonadales</taxon>
        <taxon>Chlamydomonadaceae</taxon>
        <taxon>Chlamydomonas</taxon>
    </lineage>
</organism>
<dbReference type="PANTHER" id="PTHR31988">
    <property type="entry name" value="ESTERASE, PUTATIVE (DUF303)-RELATED"/>
    <property type="match status" value="1"/>
</dbReference>
<accession>A0A7R9YST8</accession>
<dbReference type="PRINTS" id="PR01217">
    <property type="entry name" value="PRICHEXTENSN"/>
</dbReference>
<proteinExistence type="predicted"/>
<dbReference type="Pfam" id="PF03629">
    <property type="entry name" value="SASA"/>
    <property type="match status" value="1"/>
</dbReference>
<dbReference type="AlphaFoldDB" id="A0A7R9YST8"/>
<dbReference type="InterPro" id="IPR036514">
    <property type="entry name" value="SGNH_hydro_sf"/>
</dbReference>
<dbReference type="InterPro" id="IPR052940">
    <property type="entry name" value="Carb_Esterase_6"/>
</dbReference>
<evidence type="ECO:0000256" key="3">
    <source>
        <dbReference type="SAM" id="SignalP"/>
    </source>
</evidence>
<dbReference type="Gene3D" id="3.40.50.1110">
    <property type="entry name" value="SGNH hydrolase"/>
    <property type="match status" value="1"/>
</dbReference>
<gene>
    <name evidence="5" type="ORF">CEUR00632_LOCUS4951</name>
</gene>
<dbReference type="PANTHER" id="PTHR31988:SF19">
    <property type="entry name" value="9-O-ACETYL-N-ACETYLNEURAMINIC ACID DEACETYLASE-RELATED"/>
    <property type="match status" value="1"/>
</dbReference>
<protein>
    <recommendedName>
        <fullName evidence="4">Sialate O-acetylesterase domain-containing protein</fullName>
    </recommendedName>
</protein>
<name>A0A7R9YST8_9CHLO</name>
<dbReference type="GO" id="GO:0016787">
    <property type="term" value="F:hydrolase activity"/>
    <property type="evidence" value="ECO:0007669"/>
    <property type="project" value="UniProtKB-KW"/>
</dbReference>